<dbReference type="EMBL" id="CP010802">
    <property type="protein sequence ID" value="ALC16822.1"/>
    <property type="molecule type" value="Genomic_DNA"/>
</dbReference>
<gene>
    <name evidence="2" type="ORF">DSOUD_2055</name>
</gene>
<evidence type="ECO:0000313" key="3">
    <source>
        <dbReference type="Proteomes" id="UP000057158"/>
    </source>
</evidence>
<dbReference type="PATRIC" id="fig|1603606.3.peg.2221"/>
<dbReference type="InterPro" id="IPR049874">
    <property type="entry name" value="ROK_cs"/>
</dbReference>
<dbReference type="InterPro" id="IPR000600">
    <property type="entry name" value="ROK"/>
</dbReference>
<dbReference type="Pfam" id="PF00480">
    <property type="entry name" value="ROK"/>
    <property type="match status" value="1"/>
</dbReference>
<dbReference type="PROSITE" id="PS01125">
    <property type="entry name" value="ROK"/>
    <property type="match status" value="1"/>
</dbReference>
<sequence>MSAPLVIGIDLGGTNCRGGLVTASGALVSSRRMATETGEGLEPFLQHLVRFCGDLIADAGDGGQRVAGIGIGTPGVISSEGVVQISPNLSVLNGFPLARELENRLGLPVRVVNDANAIAWGEGEFGAGRPFSSFVALTLGTGVGGGLVLHRRLWLGSDGSAGEIGHVMVDAEGRLCGCGNRGCLEQYASAKGIVLSYRNLVERKSGNDPPCSGWGGSDGGAVALAEAARRGDLAARASFAEAGRRLGQVLGGVANLLNLDGVVFCGGVSGSLDLILPDLEDELAHRAFAIPGARLRIVAGELGEQAGIVGAAALALELLEEDGFSARAGTSKEDVDGG</sequence>
<keyword evidence="2" id="KW-0418">Kinase</keyword>
<organism evidence="2 3">
    <name type="scientific">Desulfuromonas soudanensis</name>
    <dbReference type="NCBI Taxonomy" id="1603606"/>
    <lineage>
        <taxon>Bacteria</taxon>
        <taxon>Pseudomonadati</taxon>
        <taxon>Thermodesulfobacteriota</taxon>
        <taxon>Desulfuromonadia</taxon>
        <taxon>Desulfuromonadales</taxon>
        <taxon>Desulfuromonadaceae</taxon>
        <taxon>Desulfuromonas</taxon>
    </lineage>
</organism>
<name>A0A0M4D704_9BACT</name>
<protein>
    <submittedName>
        <fullName evidence="2">Putative N-terminal HTH domain-containing sugar kinase of the NBD/HSP70 family</fullName>
    </submittedName>
</protein>
<reference evidence="2 3" key="1">
    <citation type="submission" date="2015-07" db="EMBL/GenBank/DDBJ databases">
        <title>Isolation and Genomic Characterization of a Novel Halophilic Metal-Reducing Deltaproteobacterium from the Deep Subsurface.</title>
        <authorList>
            <person name="Badalamenti J.P."/>
            <person name="Summers Z.M."/>
            <person name="Gralnick J.A."/>
            <person name="Bond D.R."/>
        </authorList>
    </citation>
    <scope>NUCLEOTIDE SEQUENCE [LARGE SCALE GENOMIC DNA]</scope>
    <source>
        <strain evidence="2 3">WTL</strain>
    </source>
</reference>
<dbReference type="PANTHER" id="PTHR18964">
    <property type="entry name" value="ROK (REPRESSOR, ORF, KINASE) FAMILY"/>
    <property type="match status" value="1"/>
</dbReference>
<evidence type="ECO:0000256" key="1">
    <source>
        <dbReference type="ARBA" id="ARBA00006479"/>
    </source>
</evidence>
<dbReference type="RefSeq" id="WP_053550884.1">
    <property type="nucleotide sequence ID" value="NZ_CP010802.1"/>
</dbReference>
<dbReference type="STRING" id="1603606.DSOUD_2055"/>
<proteinExistence type="inferred from homology"/>
<dbReference type="Gene3D" id="3.30.420.40">
    <property type="match status" value="2"/>
</dbReference>
<keyword evidence="3" id="KW-1185">Reference proteome</keyword>
<dbReference type="AlphaFoldDB" id="A0A0M4D704"/>
<dbReference type="GO" id="GO:0016301">
    <property type="term" value="F:kinase activity"/>
    <property type="evidence" value="ECO:0007669"/>
    <property type="project" value="UniProtKB-KW"/>
</dbReference>
<comment type="similarity">
    <text evidence="1">Belongs to the ROK (NagC/XylR) family.</text>
</comment>
<dbReference type="PANTHER" id="PTHR18964:SF149">
    <property type="entry name" value="BIFUNCTIONAL UDP-N-ACETYLGLUCOSAMINE 2-EPIMERASE_N-ACETYLMANNOSAMINE KINASE"/>
    <property type="match status" value="1"/>
</dbReference>
<dbReference type="Proteomes" id="UP000057158">
    <property type="component" value="Chromosome"/>
</dbReference>
<dbReference type="OrthoDB" id="9810372at2"/>
<dbReference type="InterPro" id="IPR043129">
    <property type="entry name" value="ATPase_NBD"/>
</dbReference>
<dbReference type="SUPFAM" id="SSF53067">
    <property type="entry name" value="Actin-like ATPase domain"/>
    <property type="match status" value="1"/>
</dbReference>
<keyword evidence="2" id="KW-0808">Transferase</keyword>
<dbReference type="KEGG" id="des:DSOUD_2055"/>
<accession>A0A0M4D704</accession>
<evidence type="ECO:0000313" key="2">
    <source>
        <dbReference type="EMBL" id="ALC16822.1"/>
    </source>
</evidence>